<gene>
    <name evidence="2" type="ORF">LY79DRAFT_116649</name>
</gene>
<proteinExistence type="predicted"/>
<keyword evidence="1" id="KW-1133">Transmembrane helix</keyword>
<evidence type="ECO:0000313" key="2">
    <source>
        <dbReference type="EMBL" id="KAK1595031.1"/>
    </source>
</evidence>
<protein>
    <recommendedName>
        <fullName evidence="4">Transmembrane protein</fullName>
    </recommendedName>
</protein>
<dbReference type="RefSeq" id="XP_060416120.1">
    <property type="nucleotide sequence ID" value="XM_060550742.1"/>
</dbReference>
<evidence type="ECO:0000313" key="3">
    <source>
        <dbReference type="Proteomes" id="UP001230504"/>
    </source>
</evidence>
<evidence type="ECO:0008006" key="4">
    <source>
        <dbReference type="Google" id="ProtNLM"/>
    </source>
</evidence>
<accession>A0AAD8Q4F9</accession>
<reference evidence="2" key="1">
    <citation type="submission" date="2021-06" db="EMBL/GenBank/DDBJ databases">
        <title>Comparative genomics, transcriptomics and evolutionary studies reveal genomic signatures of adaptation to plant cell wall in hemibiotrophic fungi.</title>
        <authorList>
            <consortium name="DOE Joint Genome Institute"/>
            <person name="Baroncelli R."/>
            <person name="Diaz J.F."/>
            <person name="Benocci T."/>
            <person name="Peng M."/>
            <person name="Battaglia E."/>
            <person name="Haridas S."/>
            <person name="Andreopoulos W."/>
            <person name="Labutti K."/>
            <person name="Pangilinan J."/>
            <person name="Floch G.L."/>
            <person name="Makela M.R."/>
            <person name="Henrissat B."/>
            <person name="Grigoriev I.V."/>
            <person name="Crouch J.A."/>
            <person name="De Vries R.P."/>
            <person name="Sukno S.A."/>
            <person name="Thon M.R."/>
        </authorList>
    </citation>
    <scope>NUCLEOTIDE SEQUENCE</scope>
    <source>
        <strain evidence="2">CBS 125086</strain>
    </source>
</reference>
<keyword evidence="1" id="KW-0812">Transmembrane</keyword>
<evidence type="ECO:0000256" key="1">
    <source>
        <dbReference type="SAM" id="Phobius"/>
    </source>
</evidence>
<comment type="caution">
    <text evidence="2">The sequence shown here is derived from an EMBL/GenBank/DDBJ whole genome shotgun (WGS) entry which is preliminary data.</text>
</comment>
<dbReference type="GeneID" id="85434982"/>
<name>A0AAD8Q4F9_9PEZI</name>
<dbReference type="AlphaFoldDB" id="A0AAD8Q4F9"/>
<keyword evidence="3" id="KW-1185">Reference proteome</keyword>
<dbReference type="EMBL" id="JAHLJV010000017">
    <property type="protein sequence ID" value="KAK1595031.1"/>
    <property type="molecule type" value="Genomic_DNA"/>
</dbReference>
<keyword evidence="1" id="KW-0472">Membrane</keyword>
<feature type="transmembrane region" description="Helical" evidence="1">
    <location>
        <begin position="94"/>
        <end position="113"/>
    </location>
</feature>
<dbReference type="Proteomes" id="UP001230504">
    <property type="component" value="Unassembled WGS sequence"/>
</dbReference>
<organism evidence="2 3">
    <name type="scientific">Colletotrichum navitas</name>
    <dbReference type="NCBI Taxonomy" id="681940"/>
    <lineage>
        <taxon>Eukaryota</taxon>
        <taxon>Fungi</taxon>
        <taxon>Dikarya</taxon>
        <taxon>Ascomycota</taxon>
        <taxon>Pezizomycotina</taxon>
        <taxon>Sordariomycetes</taxon>
        <taxon>Hypocreomycetidae</taxon>
        <taxon>Glomerellales</taxon>
        <taxon>Glomerellaceae</taxon>
        <taxon>Colletotrichum</taxon>
        <taxon>Colletotrichum graminicola species complex</taxon>
    </lineage>
</organism>
<sequence length="150" mass="16331">MTLDLSMTRSGADLRQKSQTFYLFFFSLARSSVPFVSSCRFDAETRALFNPKTSKPTQDTAPRGPRRLFLSASRSNAIHVTSGSSCGGPLGGKVFFFFFFLFFFLPLLLFSPLPLPPSPFSAPSQSSADTHGSRGIDAAQALLGSHLPQL</sequence>